<keyword evidence="2" id="KW-0812">Transmembrane</keyword>
<feature type="transmembrane region" description="Helical" evidence="2">
    <location>
        <begin position="133"/>
        <end position="156"/>
    </location>
</feature>
<feature type="compositionally biased region" description="Acidic residues" evidence="1">
    <location>
        <begin position="64"/>
        <end position="75"/>
    </location>
</feature>
<sequence>MEFIPVETSKNPSDDILIVEREDIKCVDEEVPLVFEVGDGKISVMEELATSVESLETISPDSVHEDDVDDQEMEEQSNTLTTGPLSTDFIRKVWSAFLTFHVFVIPAIIAMILSVAVKFASPEINDPYEDIKYGVMVGFLGASVLVGLPIHMLTLADLEDTVNDIMLNAQMEDNASDNNREGSVDSDSDIEAMRRRARRQMMILSARM</sequence>
<comment type="caution">
    <text evidence="3">The sequence shown here is derived from an EMBL/GenBank/DDBJ whole genome shotgun (WGS) entry which is preliminary data.</text>
</comment>
<name>A0A4Y2U279_ARAVE</name>
<feature type="transmembrane region" description="Helical" evidence="2">
    <location>
        <begin position="93"/>
        <end position="113"/>
    </location>
</feature>
<dbReference type="OrthoDB" id="6431576at2759"/>
<evidence type="ECO:0000256" key="2">
    <source>
        <dbReference type="SAM" id="Phobius"/>
    </source>
</evidence>
<protein>
    <submittedName>
        <fullName evidence="3">Uncharacterized protein</fullName>
    </submittedName>
</protein>
<reference evidence="3 4" key="1">
    <citation type="journal article" date="2019" name="Sci. Rep.">
        <title>Orb-weaving spider Araneus ventricosus genome elucidates the spidroin gene catalogue.</title>
        <authorList>
            <person name="Kono N."/>
            <person name="Nakamura H."/>
            <person name="Ohtoshi R."/>
            <person name="Moran D.A.P."/>
            <person name="Shinohara A."/>
            <person name="Yoshida Y."/>
            <person name="Fujiwara M."/>
            <person name="Mori M."/>
            <person name="Tomita M."/>
            <person name="Arakawa K."/>
        </authorList>
    </citation>
    <scope>NUCLEOTIDE SEQUENCE [LARGE SCALE GENOMIC DNA]</scope>
</reference>
<keyword evidence="2" id="KW-0472">Membrane</keyword>
<accession>A0A4Y2U279</accession>
<proteinExistence type="predicted"/>
<gene>
    <name evidence="3" type="ORF">AVEN_124930_1</name>
</gene>
<dbReference type="Proteomes" id="UP000499080">
    <property type="component" value="Unassembled WGS sequence"/>
</dbReference>
<keyword evidence="2" id="KW-1133">Transmembrane helix</keyword>
<organism evidence="3 4">
    <name type="scientific">Araneus ventricosus</name>
    <name type="common">Orbweaver spider</name>
    <name type="synonym">Epeira ventricosa</name>
    <dbReference type="NCBI Taxonomy" id="182803"/>
    <lineage>
        <taxon>Eukaryota</taxon>
        <taxon>Metazoa</taxon>
        <taxon>Ecdysozoa</taxon>
        <taxon>Arthropoda</taxon>
        <taxon>Chelicerata</taxon>
        <taxon>Arachnida</taxon>
        <taxon>Araneae</taxon>
        <taxon>Araneomorphae</taxon>
        <taxon>Entelegynae</taxon>
        <taxon>Araneoidea</taxon>
        <taxon>Araneidae</taxon>
        <taxon>Araneus</taxon>
    </lineage>
</organism>
<evidence type="ECO:0000313" key="4">
    <source>
        <dbReference type="Proteomes" id="UP000499080"/>
    </source>
</evidence>
<dbReference type="EMBL" id="BGPR01032508">
    <property type="protein sequence ID" value="GBO06074.1"/>
    <property type="molecule type" value="Genomic_DNA"/>
</dbReference>
<evidence type="ECO:0000313" key="3">
    <source>
        <dbReference type="EMBL" id="GBO06074.1"/>
    </source>
</evidence>
<feature type="region of interest" description="Disordered" evidence="1">
    <location>
        <begin position="59"/>
        <end position="81"/>
    </location>
</feature>
<dbReference type="AlphaFoldDB" id="A0A4Y2U279"/>
<evidence type="ECO:0000256" key="1">
    <source>
        <dbReference type="SAM" id="MobiDB-lite"/>
    </source>
</evidence>
<keyword evidence="4" id="KW-1185">Reference proteome</keyword>